<dbReference type="PROSITE" id="PS50871">
    <property type="entry name" value="C1Q"/>
    <property type="match status" value="1"/>
</dbReference>
<evidence type="ECO:0000256" key="3">
    <source>
        <dbReference type="ARBA" id="ARBA00022729"/>
    </source>
</evidence>
<dbReference type="Pfam" id="PF00386">
    <property type="entry name" value="C1q"/>
    <property type="match status" value="1"/>
</dbReference>
<dbReference type="PANTHER" id="PTHR22923:SF102">
    <property type="entry name" value="CEREBELLIN 13-RELATED"/>
    <property type="match status" value="1"/>
</dbReference>
<feature type="coiled-coil region" evidence="4">
    <location>
        <begin position="49"/>
        <end position="163"/>
    </location>
</feature>
<dbReference type="InParanoid" id="A0A3Q1ILF9"/>
<reference evidence="7" key="1">
    <citation type="submission" date="2021-04" db="EMBL/GenBank/DDBJ databases">
        <authorList>
            <consortium name="Wellcome Sanger Institute Data Sharing"/>
        </authorList>
    </citation>
    <scope>NUCLEOTIDE SEQUENCE [LARGE SCALE GENOMIC DNA]</scope>
</reference>
<dbReference type="Gene3D" id="2.60.120.40">
    <property type="match status" value="1"/>
</dbReference>
<evidence type="ECO:0000259" key="6">
    <source>
        <dbReference type="PROSITE" id="PS50871"/>
    </source>
</evidence>
<dbReference type="Ensembl" id="ENSATET00000022896.3">
    <property type="protein sequence ID" value="ENSATEP00000022527.1"/>
    <property type="gene ID" value="ENSATEG00000015640.3"/>
</dbReference>
<dbReference type="SMART" id="SM00110">
    <property type="entry name" value="C1Q"/>
    <property type="match status" value="1"/>
</dbReference>
<evidence type="ECO:0000256" key="1">
    <source>
        <dbReference type="ARBA" id="ARBA00004613"/>
    </source>
</evidence>
<dbReference type="PRINTS" id="PR00007">
    <property type="entry name" value="COMPLEMNTC1Q"/>
</dbReference>
<dbReference type="Proteomes" id="UP000265040">
    <property type="component" value="Chromosome 2"/>
</dbReference>
<dbReference type="OrthoDB" id="6154955at2759"/>
<keyword evidence="3 5" id="KW-0732">Signal</keyword>
<feature type="signal peptide" evidence="5">
    <location>
        <begin position="1"/>
        <end position="16"/>
    </location>
</feature>
<dbReference type="STRING" id="64144.ENSATEP00000022527"/>
<dbReference type="SUPFAM" id="SSF57997">
    <property type="entry name" value="Tropomyosin"/>
    <property type="match status" value="1"/>
</dbReference>
<reference evidence="7" key="2">
    <citation type="submission" date="2025-08" db="UniProtKB">
        <authorList>
            <consortium name="Ensembl"/>
        </authorList>
    </citation>
    <scope>IDENTIFICATION</scope>
</reference>
<name>A0A3Q1ILF9_ANATE</name>
<dbReference type="InterPro" id="IPR001073">
    <property type="entry name" value="C1q_dom"/>
</dbReference>
<dbReference type="GeneTree" id="ENSGT00940000163520"/>
<sequence>MRATLLLVFCLSGTWAQGADQGAEQGADQGLQMSGQTRKDIWDEFRDLRDMVIEQKVELRNTKAELQTQRDRVAGLEKDNAVMSSRLTAAENKVTAITQELEAAKAEQQLQTKKVEEAERLITVQATELASLLYKMTSSEKEVEEQKKAVTALTEQLGILKTEQQLTSSKLAVIQNTIAGASKLAFSAGLTTAGKIGPFNTETPLIYSRVFTNIGGGYNPATGIFTAPVKGVYYFRFTAFNNKKGEWMAVNLYHGTKRILHNSEVAGGHASISNALILQLEQGDVVYIRLQQNCGLYDDGSTLNTFSGFLLFPM</sequence>
<keyword evidence="8" id="KW-1185">Reference proteome</keyword>
<dbReference type="AlphaFoldDB" id="A0A3Q1ILF9"/>
<evidence type="ECO:0000256" key="5">
    <source>
        <dbReference type="SAM" id="SignalP"/>
    </source>
</evidence>
<evidence type="ECO:0000256" key="2">
    <source>
        <dbReference type="ARBA" id="ARBA00022525"/>
    </source>
</evidence>
<feature type="domain" description="C1q" evidence="6">
    <location>
        <begin position="179"/>
        <end position="314"/>
    </location>
</feature>
<keyword evidence="2" id="KW-0964">Secreted</keyword>
<feature type="chain" id="PRO_5018753719" description="C1q domain-containing protein" evidence="5">
    <location>
        <begin position="17"/>
        <end position="314"/>
    </location>
</feature>
<dbReference type="OMA" id="CNISAGM"/>
<dbReference type="GeneID" id="113164491"/>
<evidence type="ECO:0000313" key="8">
    <source>
        <dbReference type="Proteomes" id="UP000265040"/>
    </source>
</evidence>
<evidence type="ECO:0000313" key="7">
    <source>
        <dbReference type="Ensembl" id="ENSATEP00000022527.1"/>
    </source>
</evidence>
<proteinExistence type="predicted"/>
<reference evidence="7" key="3">
    <citation type="submission" date="2025-09" db="UniProtKB">
        <authorList>
            <consortium name="Ensembl"/>
        </authorList>
    </citation>
    <scope>IDENTIFICATION</scope>
</reference>
<dbReference type="GO" id="GO:0005576">
    <property type="term" value="C:extracellular region"/>
    <property type="evidence" value="ECO:0007669"/>
    <property type="project" value="UniProtKB-SubCell"/>
</dbReference>
<dbReference type="RefSeq" id="XP_026219598.1">
    <property type="nucleotide sequence ID" value="XM_026363813.1"/>
</dbReference>
<dbReference type="SUPFAM" id="SSF49842">
    <property type="entry name" value="TNF-like"/>
    <property type="match status" value="1"/>
</dbReference>
<accession>A0A3Q1ILF9</accession>
<organism evidence="7 8">
    <name type="scientific">Anabas testudineus</name>
    <name type="common">Climbing perch</name>
    <name type="synonym">Anthias testudineus</name>
    <dbReference type="NCBI Taxonomy" id="64144"/>
    <lineage>
        <taxon>Eukaryota</taxon>
        <taxon>Metazoa</taxon>
        <taxon>Chordata</taxon>
        <taxon>Craniata</taxon>
        <taxon>Vertebrata</taxon>
        <taxon>Euteleostomi</taxon>
        <taxon>Actinopterygii</taxon>
        <taxon>Neopterygii</taxon>
        <taxon>Teleostei</taxon>
        <taxon>Neoteleostei</taxon>
        <taxon>Acanthomorphata</taxon>
        <taxon>Anabantaria</taxon>
        <taxon>Anabantiformes</taxon>
        <taxon>Anabantoidei</taxon>
        <taxon>Anabantidae</taxon>
        <taxon>Anabas</taxon>
    </lineage>
</organism>
<comment type="subcellular location">
    <subcellularLocation>
        <location evidence="1">Secreted</location>
    </subcellularLocation>
</comment>
<dbReference type="PANTHER" id="PTHR22923">
    <property type="entry name" value="CEREBELLIN-RELATED"/>
    <property type="match status" value="1"/>
</dbReference>
<protein>
    <recommendedName>
        <fullName evidence="6">C1q domain-containing protein</fullName>
    </recommendedName>
</protein>
<dbReference type="InterPro" id="IPR008983">
    <property type="entry name" value="Tumour_necrosis_fac-like_dom"/>
</dbReference>
<keyword evidence="4" id="KW-0175">Coiled coil</keyword>
<dbReference type="InterPro" id="IPR050822">
    <property type="entry name" value="Cerebellin_Synaptic_Org"/>
</dbReference>
<evidence type="ECO:0000256" key="4">
    <source>
        <dbReference type="SAM" id="Coils"/>
    </source>
</evidence>